<dbReference type="InterPro" id="IPR011989">
    <property type="entry name" value="ARM-like"/>
</dbReference>
<reference evidence="3 4" key="1">
    <citation type="submission" date="2020-04" db="EMBL/GenBank/DDBJ databases">
        <title>Perkinsus chesapeaki whole genome sequence.</title>
        <authorList>
            <person name="Bogema D.R."/>
        </authorList>
    </citation>
    <scope>NUCLEOTIDE SEQUENCE [LARGE SCALE GENOMIC DNA]</scope>
    <source>
        <strain evidence="3">ATCC PRA-425</strain>
    </source>
</reference>
<dbReference type="PANTHER" id="PTHR15605:SF2">
    <property type="entry name" value="KINESIN-ASSOCIATED PROTEIN 3"/>
    <property type="match status" value="1"/>
</dbReference>
<evidence type="ECO:0000313" key="4">
    <source>
        <dbReference type="Proteomes" id="UP000591131"/>
    </source>
</evidence>
<dbReference type="GO" id="GO:0044782">
    <property type="term" value="P:cilium organization"/>
    <property type="evidence" value="ECO:0007669"/>
    <property type="project" value="TreeGrafter"/>
</dbReference>
<evidence type="ECO:0000313" key="3">
    <source>
        <dbReference type="EMBL" id="KAF4672506.1"/>
    </source>
</evidence>
<dbReference type="GO" id="GO:0007018">
    <property type="term" value="P:microtubule-based movement"/>
    <property type="evidence" value="ECO:0007669"/>
    <property type="project" value="TreeGrafter"/>
</dbReference>
<organism evidence="3 4">
    <name type="scientific">Perkinsus chesapeaki</name>
    <name type="common">Clam parasite</name>
    <name type="synonym">Perkinsus andrewsi</name>
    <dbReference type="NCBI Taxonomy" id="330153"/>
    <lineage>
        <taxon>Eukaryota</taxon>
        <taxon>Sar</taxon>
        <taxon>Alveolata</taxon>
        <taxon>Perkinsozoa</taxon>
        <taxon>Perkinsea</taxon>
        <taxon>Perkinsida</taxon>
        <taxon>Perkinsidae</taxon>
        <taxon>Perkinsus</taxon>
    </lineage>
</organism>
<dbReference type="Proteomes" id="UP000591131">
    <property type="component" value="Unassembled WGS sequence"/>
</dbReference>
<dbReference type="InterPro" id="IPR007716">
    <property type="entry name" value="NPL4_Zn-bd_put"/>
</dbReference>
<dbReference type="SMART" id="SM01297">
    <property type="entry name" value="KAP"/>
    <property type="match status" value="1"/>
</dbReference>
<name>A0A7J6MM18_PERCH</name>
<dbReference type="AlphaFoldDB" id="A0A7J6MM18"/>
<dbReference type="GO" id="GO:0035869">
    <property type="term" value="C:ciliary transition zone"/>
    <property type="evidence" value="ECO:0007669"/>
    <property type="project" value="TreeGrafter"/>
</dbReference>
<feature type="region of interest" description="Disordered" evidence="1">
    <location>
        <begin position="95"/>
        <end position="119"/>
    </location>
</feature>
<dbReference type="GO" id="GO:0019894">
    <property type="term" value="F:kinesin binding"/>
    <property type="evidence" value="ECO:0007669"/>
    <property type="project" value="InterPro"/>
</dbReference>
<dbReference type="InterPro" id="IPR008658">
    <property type="entry name" value="KAP3"/>
</dbReference>
<keyword evidence="4" id="KW-1185">Reference proteome</keyword>
<dbReference type="GO" id="GO:0005930">
    <property type="term" value="C:axoneme"/>
    <property type="evidence" value="ECO:0007669"/>
    <property type="project" value="TreeGrafter"/>
</dbReference>
<dbReference type="GO" id="GO:0016939">
    <property type="term" value="C:kinesin II complex"/>
    <property type="evidence" value="ECO:0007669"/>
    <property type="project" value="TreeGrafter"/>
</dbReference>
<dbReference type="OrthoDB" id="10265679at2759"/>
<dbReference type="EMBL" id="JAAPAO010000107">
    <property type="protein sequence ID" value="KAF4672506.1"/>
    <property type="molecule type" value="Genomic_DNA"/>
</dbReference>
<sequence length="973" mass="109554">MSRTVRKIRPNGLEANLEEGTIIINYTQEVSTMDDQDRVTSVESQPGKKTVRLREVGTNVEGKADQVMQAANKYILPKQRDELIRLLTALKAHQSALDRPRSTTRRPSSVRRQDRSLAEESPKSYYEAIFSLLPADVSPNATEKYKDMLYEDAPEEKLIGARCFLRLCVDPRTFDYVCKEAMATGGEQGGFNCTWLSVLARVLREESMGLFDLPTAISSCFLCMSTCTSLHPLMSASQCGGVTLKLVDHEVQERARVLRQGVEECRAAQDQAGLAREERKVMKQNKLLRIALLTLLHLAEDATVERKMVNGKLPSLIVRLLDRTWEPLLKVCLVFMKKLSVFREAKDQMVEAGVLRPLVANCVLQYKSSPVGVLALHVLYNLSFDPGVRDALSESGVITTLVTVLREQPNCRQLVLRLLYQFSFDDRCKSQLCFCQDFIPMLIQLVVGFPEPRVGLDLMAVMVNLSVHQRSSRLMLDSGLWPDLVHRAIKFRDPLVLKVMRNVSSHGQELQERFCDVMNSTALSHWAAELVRMARRCGKAGGKEEKADGAAEIVVENPKILGMLANFTCPGTVDWGELCSMDDNGFLLDLLTQQLIPGFTGDDVLLQSIMVAGVVAASSDTEVGTRLCESPLLLRRLVDLLTAKQEDDEIVLQLLWTFTVLLSNSETAEVVLEDQDGQVVHYILDLVRDDNPMIARQAMEALGVVGHLERERSKTLADKEASTRSYSMFEKVRRARFEAYNNDWIGGSDRGGAGESIYYGTEGSGEEGSTVSDYGEAMPLFHHNVAFVGADMLHDRLWQDYVEGDDSESLGSSSEGEHVTYETSLLPLSQHYKTVVLEKGRMTKLPPAITLNRQRYRHVDHCEWMNTEEIKSFVQYWQFDKEMLQQRCGWLYGYYLSDPNYDDGYRVVVEGIYEPPKQEVYNAASGGVRMNEMLVEMQEIVTWEGYTVARKEERDSKYAGKLIHTWGADGSSL</sequence>
<dbReference type="Pfam" id="PF05020">
    <property type="entry name" value="zf-NPL4"/>
    <property type="match status" value="1"/>
</dbReference>
<comment type="caution">
    <text evidence="3">The sequence shown here is derived from an EMBL/GenBank/DDBJ whole genome shotgun (WGS) entry which is preliminary data.</text>
</comment>
<gene>
    <name evidence="3" type="primary">KIFAP3</name>
    <name evidence="3" type="ORF">FOL47_000421</name>
</gene>
<dbReference type="InterPro" id="IPR016024">
    <property type="entry name" value="ARM-type_fold"/>
</dbReference>
<proteinExistence type="predicted"/>
<evidence type="ECO:0000256" key="1">
    <source>
        <dbReference type="SAM" id="MobiDB-lite"/>
    </source>
</evidence>
<dbReference type="SUPFAM" id="SSF48371">
    <property type="entry name" value="ARM repeat"/>
    <property type="match status" value="1"/>
</dbReference>
<evidence type="ECO:0000259" key="2">
    <source>
        <dbReference type="Pfam" id="PF05020"/>
    </source>
</evidence>
<dbReference type="PANTHER" id="PTHR15605">
    <property type="entry name" value="KINESIN-ASSOCIATED PROTEINS"/>
    <property type="match status" value="1"/>
</dbReference>
<protein>
    <submittedName>
        <fullName evidence="3">Kinesin-associated protein 3</fullName>
    </submittedName>
</protein>
<dbReference type="Pfam" id="PF05804">
    <property type="entry name" value="KAP"/>
    <property type="match status" value="1"/>
</dbReference>
<feature type="domain" description="NPL4 zinc-binding putative" evidence="2">
    <location>
        <begin position="846"/>
        <end position="878"/>
    </location>
</feature>
<dbReference type="Gene3D" id="1.25.10.10">
    <property type="entry name" value="Leucine-rich Repeat Variant"/>
    <property type="match status" value="3"/>
</dbReference>
<accession>A0A7J6MM18</accession>